<feature type="binding site" evidence="13 14">
    <location>
        <position position="243"/>
    </location>
    <ligand>
        <name>ATP</name>
        <dbReference type="ChEBI" id="CHEBI:30616"/>
    </ligand>
</feature>
<feature type="binding site" evidence="13 14">
    <location>
        <position position="260"/>
    </location>
    <ligand>
        <name>ATP</name>
        <dbReference type="ChEBI" id="CHEBI:30616"/>
    </ligand>
</feature>
<evidence type="ECO:0000256" key="9">
    <source>
        <dbReference type="ARBA" id="ARBA00022777"/>
    </source>
</evidence>
<evidence type="ECO:0000256" key="2">
    <source>
        <dbReference type="ARBA" id="ARBA00008142"/>
    </source>
</evidence>
<feature type="binding site" evidence="13 14">
    <location>
        <position position="215"/>
    </location>
    <ligand>
        <name>ATP</name>
        <dbReference type="ChEBI" id="CHEBI:30616"/>
    </ligand>
</feature>
<comment type="catalytic activity">
    <reaction evidence="13">
        <text>a ribonucleoside 5'-diphosphate + ATP = a ribonucleoside 5'-triphosphate + ADP</text>
        <dbReference type="Rhea" id="RHEA:18113"/>
        <dbReference type="ChEBI" id="CHEBI:30616"/>
        <dbReference type="ChEBI" id="CHEBI:57930"/>
        <dbReference type="ChEBI" id="CHEBI:61557"/>
        <dbReference type="ChEBI" id="CHEBI:456216"/>
        <dbReference type="EC" id="2.7.4.6"/>
    </reaction>
</comment>
<evidence type="ECO:0000256" key="10">
    <source>
        <dbReference type="ARBA" id="ARBA00022840"/>
    </source>
</evidence>
<evidence type="ECO:0000256" key="3">
    <source>
        <dbReference type="ARBA" id="ARBA00012966"/>
    </source>
</evidence>
<dbReference type="EMBL" id="LN879502">
    <property type="protein sequence ID" value="CUI16045.1"/>
    <property type="molecule type" value="Genomic_DNA"/>
</dbReference>
<dbReference type="CDD" id="cd04413">
    <property type="entry name" value="NDPk_I"/>
    <property type="match status" value="1"/>
</dbReference>
<dbReference type="GO" id="GO:0006228">
    <property type="term" value="P:UTP biosynthetic process"/>
    <property type="evidence" value="ECO:0007669"/>
    <property type="project" value="UniProtKB-UniRule"/>
</dbReference>
<dbReference type="Proteomes" id="UP000069902">
    <property type="component" value="Chromosome cPNK"/>
</dbReference>
<keyword evidence="9 13" id="KW-0418">Kinase</keyword>
<evidence type="ECO:0000256" key="1">
    <source>
        <dbReference type="ARBA" id="ARBA00001946"/>
    </source>
</evidence>
<dbReference type="GO" id="GO:0005524">
    <property type="term" value="F:ATP binding"/>
    <property type="evidence" value="ECO:0007669"/>
    <property type="project" value="UniProtKB-UniRule"/>
</dbReference>
<dbReference type="PROSITE" id="PS00469">
    <property type="entry name" value="NDPK"/>
    <property type="match status" value="1"/>
</dbReference>
<dbReference type="Gene3D" id="3.30.70.141">
    <property type="entry name" value="Nucleoside diphosphate kinase-like domain"/>
    <property type="match status" value="1"/>
</dbReference>
<dbReference type="HAMAP" id="MF_00451">
    <property type="entry name" value="NDP_kinase"/>
    <property type="match status" value="1"/>
</dbReference>
<feature type="compositionally biased region" description="Basic and acidic residues" evidence="17">
    <location>
        <begin position="55"/>
        <end position="71"/>
    </location>
</feature>
<comment type="catalytic activity">
    <reaction evidence="13 16">
        <text>a 2'-deoxyribonucleoside 5'-diphosphate + ATP = a 2'-deoxyribonucleoside 5'-triphosphate + ADP</text>
        <dbReference type="Rhea" id="RHEA:44640"/>
        <dbReference type="ChEBI" id="CHEBI:30616"/>
        <dbReference type="ChEBI" id="CHEBI:61560"/>
        <dbReference type="ChEBI" id="CHEBI:73316"/>
        <dbReference type="ChEBI" id="CHEBI:456216"/>
        <dbReference type="EC" id="2.7.4.6"/>
    </reaction>
</comment>
<dbReference type="KEGG" id="pnl:PNK_0414"/>
<keyword evidence="7 13" id="KW-0479">Metal-binding</keyword>
<dbReference type="NCBIfam" id="NF001908">
    <property type="entry name" value="PRK00668.1"/>
    <property type="match status" value="1"/>
</dbReference>
<dbReference type="PATRIC" id="fig|389348.3.peg.461"/>
<dbReference type="PANTHER" id="PTHR11349">
    <property type="entry name" value="NUCLEOSIDE DIPHOSPHATE KINASE"/>
    <property type="match status" value="1"/>
</dbReference>
<evidence type="ECO:0000256" key="14">
    <source>
        <dbReference type="PROSITE-ProRule" id="PRU00706"/>
    </source>
</evidence>
<dbReference type="InParanoid" id="A0A0U5JAE4"/>
<dbReference type="InterPro" id="IPR001564">
    <property type="entry name" value="Nucleoside_diP_kinase"/>
</dbReference>
<feature type="region of interest" description="Disordered" evidence="17">
    <location>
        <begin position="23"/>
        <end position="119"/>
    </location>
</feature>
<evidence type="ECO:0000256" key="4">
    <source>
        <dbReference type="ARBA" id="ARBA00017632"/>
    </source>
</evidence>
<evidence type="ECO:0000256" key="8">
    <source>
        <dbReference type="ARBA" id="ARBA00022741"/>
    </source>
</evidence>
<name>A0A0U5JAE4_9BACT</name>
<feature type="binding site" evidence="13 14">
    <location>
        <position position="249"/>
    </location>
    <ligand>
        <name>ATP</name>
        <dbReference type="ChEBI" id="CHEBI:30616"/>
    </ligand>
</feature>
<keyword evidence="11 13" id="KW-0460">Magnesium</keyword>
<proteinExistence type="inferred from homology"/>
<dbReference type="EC" id="2.7.4.6" evidence="3 13"/>
<feature type="binding site" evidence="13 14">
    <location>
        <position position="270"/>
    </location>
    <ligand>
        <name>ATP</name>
        <dbReference type="ChEBI" id="CHEBI:30616"/>
    </ligand>
</feature>
<evidence type="ECO:0000256" key="11">
    <source>
        <dbReference type="ARBA" id="ARBA00022842"/>
    </source>
</evidence>
<evidence type="ECO:0000256" key="6">
    <source>
        <dbReference type="ARBA" id="ARBA00022679"/>
    </source>
</evidence>
<evidence type="ECO:0000256" key="16">
    <source>
        <dbReference type="RuleBase" id="RU004013"/>
    </source>
</evidence>
<dbReference type="PROSITE" id="PS51374">
    <property type="entry name" value="NDPK_LIKE"/>
    <property type="match status" value="1"/>
</dbReference>
<comment type="cofactor">
    <cofactor evidence="1 13">
        <name>Mg(2+)</name>
        <dbReference type="ChEBI" id="CHEBI:18420"/>
    </cofactor>
</comment>
<comment type="similarity">
    <text evidence="2 13 14 15">Belongs to the NDK family.</text>
</comment>
<dbReference type="PRINTS" id="PR01243">
    <property type="entry name" value="NUCDPKINASE"/>
</dbReference>
<comment type="subunit">
    <text evidence="13">Homotetramer.</text>
</comment>
<keyword evidence="20" id="KW-1185">Reference proteome</keyword>
<dbReference type="SUPFAM" id="SSF54919">
    <property type="entry name" value="Nucleoside diphosphate kinase, NDK"/>
    <property type="match status" value="1"/>
</dbReference>
<feature type="active site" description="Pros-phosphohistidine intermediate" evidence="13 14">
    <location>
        <position position="273"/>
    </location>
</feature>
<evidence type="ECO:0000256" key="15">
    <source>
        <dbReference type="RuleBase" id="RU004011"/>
    </source>
</evidence>
<dbReference type="InterPro" id="IPR023005">
    <property type="entry name" value="Nucleoside_diP_kinase_AS"/>
</dbReference>
<evidence type="ECO:0000256" key="7">
    <source>
        <dbReference type="ARBA" id="ARBA00022723"/>
    </source>
</evidence>
<evidence type="ECO:0000256" key="17">
    <source>
        <dbReference type="SAM" id="MobiDB-lite"/>
    </source>
</evidence>
<dbReference type="FunFam" id="3.30.70.141:FF:000003">
    <property type="entry name" value="Nucleoside diphosphate kinase"/>
    <property type="match status" value="1"/>
</dbReference>
<feature type="compositionally biased region" description="Polar residues" evidence="17">
    <location>
        <begin position="36"/>
        <end position="52"/>
    </location>
</feature>
<comment type="function">
    <text evidence="13">Major role in the synthesis of nucleoside triphosphates other than ATP. The ATP gamma phosphate is transferred to the NDP beta phosphate via a ping-pong mechanism, using a phosphorylated active-site intermediate.</text>
</comment>
<dbReference type="SMART" id="SM00562">
    <property type="entry name" value="NDK"/>
    <property type="match status" value="1"/>
</dbReference>
<dbReference type="InterPro" id="IPR036850">
    <property type="entry name" value="NDK-like_dom_sf"/>
</dbReference>
<dbReference type="GO" id="GO:0006241">
    <property type="term" value="P:CTP biosynthetic process"/>
    <property type="evidence" value="ECO:0007669"/>
    <property type="project" value="UniProtKB-UniRule"/>
</dbReference>
<keyword evidence="13" id="KW-0963">Cytoplasm</keyword>
<feature type="compositionally biased region" description="Polar residues" evidence="17">
    <location>
        <begin position="104"/>
        <end position="119"/>
    </location>
</feature>
<dbReference type="AlphaFoldDB" id="A0A0U5JAE4"/>
<evidence type="ECO:0000313" key="20">
    <source>
        <dbReference type="Proteomes" id="UP000069902"/>
    </source>
</evidence>
<dbReference type="GO" id="GO:0046872">
    <property type="term" value="F:metal ion binding"/>
    <property type="evidence" value="ECO:0007669"/>
    <property type="project" value="UniProtKB-KW"/>
</dbReference>
<dbReference type="GO" id="GO:0004550">
    <property type="term" value="F:nucleoside diphosphate kinase activity"/>
    <property type="evidence" value="ECO:0007669"/>
    <property type="project" value="UniProtKB-UniRule"/>
</dbReference>
<protein>
    <recommendedName>
        <fullName evidence="4 13">Nucleoside diphosphate kinase</fullName>
        <shortName evidence="13">NDK</shortName>
        <shortName evidence="13">NDP kinase</shortName>
        <ecNumber evidence="3 13">2.7.4.6</ecNumber>
    </recommendedName>
    <alternativeName>
        <fullName evidence="13">Nucleoside-2-P kinase</fullName>
    </alternativeName>
</protein>
<evidence type="ECO:0000259" key="18">
    <source>
        <dbReference type="SMART" id="SM00562"/>
    </source>
</evidence>
<comment type="subcellular location">
    <subcellularLocation>
        <location evidence="13">Cytoplasm</location>
    </subcellularLocation>
</comment>
<keyword evidence="6 13" id="KW-0808">Transferase</keyword>
<reference evidence="20" key="1">
    <citation type="submission" date="2015-09" db="EMBL/GenBank/DDBJ databases">
        <authorList>
            <person name="Bertelli C."/>
        </authorList>
    </citation>
    <scope>NUCLEOTIDE SEQUENCE [LARGE SCALE GENOMIC DNA]</scope>
    <source>
        <strain evidence="20">KNic</strain>
    </source>
</reference>
<evidence type="ECO:0000256" key="5">
    <source>
        <dbReference type="ARBA" id="ARBA00022553"/>
    </source>
</evidence>
<dbReference type="STRING" id="389348.PNK_0414"/>
<evidence type="ECO:0000313" key="19">
    <source>
        <dbReference type="EMBL" id="CUI16045.1"/>
    </source>
</evidence>
<keyword evidence="5 13" id="KW-0597">Phosphoprotein</keyword>
<dbReference type="GO" id="GO:0006183">
    <property type="term" value="P:GTP biosynthetic process"/>
    <property type="evidence" value="ECO:0007669"/>
    <property type="project" value="UniProtKB-UniRule"/>
</dbReference>
<organism evidence="19 20">
    <name type="scientific">Candidatus Protochlamydia naegleriophila</name>
    <dbReference type="NCBI Taxonomy" id="389348"/>
    <lineage>
        <taxon>Bacteria</taxon>
        <taxon>Pseudomonadati</taxon>
        <taxon>Chlamydiota</taxon>
        <taxon>Chlamydiia</taxon>
        <taxon>Parachlamydiales</taxon>
        <taxon>Parachlamydiaceae</taxon>
        <taxon>Candidatus Protochlamydia</taxon>
    </lineage>
</organism>
<accession>A0A0U5JAE4</accession>
<dbReference type="Pfam" id="PF00334">
    <property type="entry name" value="NDK"/>
    <property type="match status" value="1"/>
</dbReference>
<keyword evidence="8 13" id="KW-0547">Nucleotide-binding</keyword>
<feature type="compositionally biased region" description="Basic and acidic residues" evidence="17">
    <location>
        <begin position="93"/>
        <end position="103"/>
    </location>
</feature>
<sequence length="297" mass="33441">MNFHFVMTLSVAAALQAGLYAQQQPQRQGLEVQVQRLPSSNEGNYYDNSGAPQHSYKDEHGSYNQDSSRDYDDNDHDQDDDNDWDDEDDNDDYERAGNVKKSEPQTQTSNWRNTQNQPAYRTNTTEATRPAVVQQRPVAAVVQQRPVAAVVQQRPVAAVEQTLSIIKPDAVQNNHIGEIISRFEQSGLRIAAIKMTTLSKDQAGKFYQVHRDRPFYRDLVDFMSSGPVVILVLEGNQAITKNREIMGATDPKKADRGSLRADFAESVTRNAVHGSDSPETAKEEIQFFFQPSDISHR</sequence>
<evidence type="ECO:0000256" key="13">
    <source>
        <dbReference type="HAMAP-Rule" id="MF_00451"/>
    </source>
</evidence>
<feature type="compositionally biased region" description="Acidic residues" evidence="17">
    <location>
        <begin position="72"/>
        <end position="92"/>
    </location>
</feature>
<dbReference type="GO" id="GO:0005737">
    <property type="term" value="C:cytoplasm"/>
    <property type="evidence" value="ECO:0007669"/>
    <property type="project" value="UniProtKB-SubCell"/>
</dbReference>
<keyword evidence="10 13" id="KW-0067">ATP-binding</keyword>
<feature type="binding site" evidence="13 14">
    <location>
        <position position="167"/>
    </location>
    <ligand>
        <name>ATP</name>
        <dbReference type="ChEBI" id="CHEBI:30616"/>
    </ligand>
</feature>
<evidence type="ECO:0000256" key="12">
    <source>
        <dbReference type="ARBA" id="ARBA00023080"/>
    </source>
</evidence>
<gene>
    <name evidence="19" type="primary">ndk1</name>
    <name evidence="13" type="synonym">ndk</name>
    <name evidence="19" type="ORF">PNK_0414</name>
</gene>
<keyword evidence="12 13" id="KW-0546">Nucleotide metabolism</keyword>
<dbReference type="InterPro" id="IPR034907">
    <property type="entry name" value="NDK-like_dom"/>
</dbReference>
<feature type="domain" description="Nucleoside diphosphate kinase-like" evidence="18">
    <location>
        <begin position="159"/>
        <end position="296"/>
    </location>
</feature>